<protein>
    <submittedName>
        <fullName evidence="1">Uncharacterized protein</fullName>
    </submittedName>
</protein>
<organism evidence="1 2">
    <name type="scientific">Aspergillus nanangensis</name>
    <dbReference type="NCBI Taxonomy" id="2582783"/>
    <lineage>
        <taxon>Eukaryota</taxon>
        <taxon>Fungi</taxon>
        <taxon>Dikarya</taxon>
        <taxon>Ascomycota</taxon>
        <taxon>Pezizomycotina</taxon>
        <taxon>Eurotiomycetes</taxon>
        <taxon>Eurotiomycetidae</taxon>
        <taxon>Eurotiales</taxon>
        <taxon>Aspergillaceae</taxon>
        <taxon>Aspergillus</taxon>
        <taxon>Aspergillus subgen. Circumdati</taxon>
    </lineage>
</organism>
<name>A0AAD4CDB2_ASPNN</name>
<evidence type="ECO:0000313" key="1">
    <source>
        <dbReference type="EMBL" id="KAF9884374.1"/>
    </source>
</evidence>
<proteinExistence type="predicted"/>
<reference evidence="1" key="2">
    <citation type="submission" date="2020-02" db="EMBL/GenBank/DDBJ databases">
        <authorList>
            <person name="Gilchrist C.L.M."/>
            <person name="Chooi Y.-H."/>
        </authorList>
    </citation>
    <scope>NUCLEOTIDE SEQUENCE</scope>
    <source>
        <strain evidence="1">MST-FP2251</strain>
    </source>
</reference>
<comment type="caution">
    <text evidence="1">The sequence shown here is derived from an EMBL/GenBank/DDBJ whole genome shotgun (WGS) entry which is preliminary data.</text>
</comment>
<reference evidence="1" key="1">
    <citation type="journal article" date="2019" name="Beilstein J. Org. Chem.">
        <title>Nanangenines: drimane sesquiterpenoids as the dominant metabolite cohort of a novel Australian fungus, Aspergillus nanangensis.</title>
        <authorList>
            <person name="Lacey H.J."/>
            <person name="Gilchrist C.L.M."/>
            <person name="Crombie A."/>
            <person name="Kalaitzis J.A."/>
            <person name="Vuong D."/>
            <person name="Rutledge P.J."/>
            <person name="Turner P."/>
            <person name="Pitt J.I."/>
            <person name="Lacey E."/>
            <person name="Chooi Y.H."/>
            <person name="Piggott A.M."/>
        </authorList>
    </citation>
    <scope>NUCLEOTIDE SEQUENCE</scope>
    <source>
        <strain evidence="1">MST-FP2251</strain>
    </source>
</reference>
<sequence>MVNLAAESMICASYVDGEGRLDVTRIAFFRPSDDALFDCLDDLSVVELFLSTLHSAQGPNALLARSLAETSISIWTMPSVETQKHSASNPEDTHFHLTMHKGFKFLRVQQY</sequence>
<accession>A0AAD4CDB2</accession>
<dbReference type="Proteomes" id="UP001194746">
    <property type="component" value="Unassembled WGS sequence"/>
</dbReference>
<gene>
    <name evidence="1" type="ORF">FE257_001830</name>
</gene>
<dbReference type="AlphaFoldDB" id="A0AAD4CDB2"/>
<dbReference type="EMBL" id="VCAU01000124">
    <property type="protein sequence ID" value="KAF9884374.1"/>
    <property type="molecule type" value="Genomic_DNA"/>
</dbReference>
<keyword evidence="2" id="KW-1185">Reference proteome</keyword>
<evidence type="ECO:0000313" key="2">
    <source>
        <dbReference type="Proteomes" id="UP001194746"/>
    </source>
</evidence>